<dbReference type="PANTHER" id="PTHR44688">
    <property type="entry name" value="DNA-BINDING TRANSCRIPTIONAL ACTIVATOR DEVR_DOSR"/>
    <property type="match status" value="1"/>
</dbReference>
<dbReference type="EMBL" id="JACHJQ010000002">
    <property type="protein sequence ID" value="MBB4905489.1"/>
    <property type="molecule type" value="Genomic_DNA"/>
</dbReference>
<keyword evidence="6" id="KW-1185">Reference proteome</keyword>
<evidence type="ECO:0000313" key="6">
    <source>
        <dbReference type="Proteomes" id="UP000520767"/>
    </source>
</evidence>
<dbReference type="Gene3D" id="1.10.10.10">
    <property type="entry name" value="Winged helix-like DNA-binding domain superfamily/Winged helix DNA-binding domain"/>
    <property type="match status" value="1"/>
</dbReference>
<dbReference type="RefSeq" id="WP_184809713.1">
    <property type="nucleotide sequence ID" value="NZ_JACHJQ010000002.1"/>
</dbReference>
<keyword evidence="1" id="KW-0805">Transcription regulation</keyword>
<proteinExistence type="predicted"/>
<accession>A0A7W7VCX3</accession>
<dbReference type="AlphaFoldDB" id="A0A7W7VCX3"/>
<sequence length="837" mass="87472">MSQSPAGAEEVFPTAAWIFRQIAASPGGPMTAAVVGPGGTGKSVLLKAVAAAYEKAGAGVTRVAGDAALPDDTVLLVDDAHRLGAATLEALRKRAKEDSARMLVTYRPWPRPDGLSALGAQLSRHHSPVVLGHLDKEEVATLVARRGNCQAPDTLVALVLEQSGGSPMFAGLVTQGLLDTGRFDPRYPDRFRRPNRVSVSPGLAERLRYLLEALDPPIHDLLEALALGAPLDADVLGALLGTDPAGLTDTVEAARATGLLTETGDLIVFVRNLVLRAMPVLRARHMQRRLAEIQLGNGGPVLAAGRRLADAHATGARASEVLAAAADEAMRTSPLLATELFDAAVRAGGTARTVTARRAQAAALAGDPAQALRFADETLTAENPTPEDRRRAVSVTAAVLAHRGFAERTAELYQGLGDTDVLHAVPALLATGEVDRARAVVAAAPPSEDDAPTLTAPAVRLLATGLLATVDGDVPTALSCLTRAAGLLEPAGESVLLPYSPAELLALVAAQCGEVALADATLGQAVAAKVGGGLAHAGLLLLHGWIAMTRGTFDTAREVLDRVREPLEPADEVLAAALTAAVARRTDDATTLAAAFTRGRTALIRHPVHLYLLRPLGELTIAAAVLGEPDALAPHLARAHDILTRLGDPPLWSAPLHWSELHAALAAGDDARADEHATVLKALAERVPHVRSLAGAADCLRTGETDPAVIRAAATGLRFAGLDWDGSRLAAEAAARTDDRKAAGDLMALARTLSGTAEPSPVTDTTQDEPVVPMLSERELEVGRLILAGLTHKQIGARLFISAKTVEHHVARMKTRLGADGRNELFGRLRRLLEPQL</sequence>
<evidence type="ECO:0000259" key="4">
    <source>
        <dbReference type="PROSITE" id="PS50043"/>
    </source>
</evidence>
<dbReference type="SMART" id="SM00421">
    <property type="entry name" value="HTH_LUXR"/>
    <property type="match status" value="1"/>
</dbReference>
<evidence type="ECO:0000256" key="3">
    <source>
        <dbReference type="ARBA" id="ARBA00023163"/>
    </source>
</evidence>
<protein>
    <submittedName>
        <fullName evidence="5">DNA-binding NarL/FixJ family response regulator</fullName>
    </submittedName>
</protein>
<evidence type="ECO:0000256" key="2">
    <source>
        <dbReference type="ARBA" id="ARBA00023125"/>
    </source>
</evidence>
<evidence type="ECO:0000313" key="5">
    <source>
        <dbReference type="EMBL" id="MBB4905489.1"/>
    </source>
</evidence>
<dbReference type="GO" id="GO:0006355">
    <property type="term" value="P:regulation of DNA-templated transcription"/>
    <property type="evidence" value="ECO:0007669"/>
    <property type="project" value="InterPro"/>
</dbReference>
<dbReference type="SUPFAM" id="SSF52540">
    <property type="entry name" value="P-loop containing nucleoside triphosphate hydrolases"/>
    <property type="match status" value="1"/>
</dbReference>
<dbReference type="PRINTS" id="PR00038">
    <property type="entry name" value="HTHLUXR"/>
</dbReference>
<keyword evidence="3" id="KW-0804">Transcription</keyword>
<dbReference type="Pfam" id="PF00196">
    <property type="entry name" value="GerE"/>
    <property type="match status" value="1"/>
</dbReference>
<organism evidence="5 6">
    <name type="scientific">Actinophytocola algeriensis</name>
    <dbReference type="NCBI Taxonomy" id="1768010"/>
    <lineage>
        <taxon>Bacteria</taxon>
        <taxon>Bacillati</taxon>
        <taxon>Actinomycetota</taxon>
        <taxon>Actinomycetes</taxon>
        <taxon>Pseudonocardiales</taxon>
        <taxon>Pseudonocardiaceae</taxon>
    </lineage>
</organism>
<feature type="domain" description="HTH luxR-type" evidence="4">
    <location>
        <begin position="768"/>
        <end position="833"/>
    </location>
</feature>
<dbReference type="CDD" id="cd06170">
    <property type="entry name" value="LuxR_C_like"/>
    <property type="match status" value="1"/>
</dbReference>
<dbReference type="PANTHER" id="PTHR44688:SF16">
    <property type="entry name" value="DNA-BINDING TRANSCRIPTIONAL ACTIVATOR DEVR_DOSR"/>
    <property type="match status" value="1"/>
</dbReference>
<dbReference type="InterPro" id="IPR000792">
    <property type="entry name" value="Tscrpt_reg_LuxR_C"/>
</dbReference>
<name>A0A7W7VCX3_9PSEU</name>
<gene>
    <name evidence="5" type="ORF">FHR82_001706</name>
</gene>
<dbReference type="Proteomes" id="UP000520767">
    <property type="component" value="Unassembled WGS sequence"/>
</dbReference>
<dbReference type="GO" id="GO:0003677">
    <property type="term" value="F:DNA binding"/>
    <property type="evidence" value="ECO:0007669"/>
    <property type="project" value="UniProtKB-KW"/>
</dbReference>
<reference evidence="5 6" key="1">
    <citation type="submission" date="2020-08" db="EMBL/GenBank/DDBJ databases">
        <title>Genomic Encyclopedia of Type Strains, Phase III (KMG-III): the genomes of soil and plant-associated and newly described type strains.</title>
        <authorList>
            <person name="Whitman W."/>
        </authorList>
    </citation>
    <scope>NUCLEOTIDE SEQUENCE [LARGE SCALE GENOMIC DNA]</scope>
    <source>
        <strain evidence="5 6">CECT 8960</strain>
    </source>
</reference>
<evidence type="ECO:0000256" key="1">
    <source>
        <dbReference type="ARBA" id="ARBA00023015"/>
    </source>
</evidence>
<dbReference type="InterPro" id="IPR036388">
    <property type="entry name" value="WH-like_DNA-bd_sf"/>
</dbReference>
<comment type="caution">
    <text evidence="5">The sequence shown here is derived from an EMBL/GenBank/DDBJ whole genome shotgun (WGS) entry which is preliminary data.</text>
</comment>
<dbReference type="PROSITE" id="PS50043">
    <property type="entry name" value="HTH_LUXR_2"/>
    <property type="match status" value="1"/>
</dbReference>
<keyword evidence="2 5" id="KW-0238">DNA-binding</keyword>
<dbReference type="InterPro" id="IPR027417">
    <property type="entry name" value="P-loop_NTPase"/>
</dbReference>
<dbReference type="SUPFAM" id="SSF46894">
    <property type="entry name" value="C-terminal effector domain of the bipartite response regulators"/>
    <property type="match status" value="1"/>
</dbReference>
<dbReference type="InterPro" id="IPR016032">
    <property type="entry name" value="Sig_transdc_resp-reg_C-effctor"/>
</dbReference>